<dbReference type="HOGENOM" id="CLU_2335041_0_0_1"/>
<reference evidence="2 3" key="1">
    <citation type="submission" date="2014-04" db="EMBL/GenBank/DDBJ databases">
        <authorList>
            <consortium name="DOE Joint Genome Institute"/>
            <person name="Kuo A."/>
            <person name="Ruytinx J."/>
            <person name="Rineau F."/>
            <person name="Colpaert J."/>
            <person name="Kohler A."/>
            <person name="Nagy L.G."/>
            <person name="Floudas D."/>
            <person name="Copeland A."/>
            <person name="Barry K.W."/>
            <person name="Cichocki N."/>
            <person name="Veneault-Fourrey C."/>
            <person name="LaButti K."/>
            <person name="Lindquist E.A."/>
            <person name="Lipzen A."/>
            <person name="Lundell T."/>
            <person name="Morin E."/>
            <person name="Murat C."/>
            <person name="Sun H."/>
            <person name="Tunlid A."/>
            <person name="Henrissat B."/>
            <person name="Grigoriev I.V."/>
            <person name="Hibbett D.S."/>
            <person name="Martin F."/>
            <person name="Nordberg H.P."/>
            <person name="Cantor M.N."/>
            <person name="Hua S.X."/>
        </authorList>
    </citation>
    <scope>NUCLEOTIDE SEQUENCE [LARGE SCALE GENOMIC DNA]</scope>
    <source>
        <strain evidence="2 3">UH-Slu-Lm8-n1</strain>
    </source>
</reference>
<proteinExistence type="predicted"/>
<evidence type="ECO:0000313" key="3">
    <source>
        <dbReference type="Proteomes" id="UP000054485"/>
    </source>
</evidence>
<dbReference type="Proteomes" id="UP000054485">
    <property type="component" value="Unassembled WGS sequence"/>
</dbReference>
<dbReference type="AlphaFoldDB" id="A0A0D0B6Y7"/>
<dbReference type="EMBL" id="KN835171">
    <property type="protein sequence ID" value="KIK45554.1"/>
    <property type="molecule type" value="Genomic_DNA"/>
</dbReference>
<evidence type="ECO:0000313" key="2">
    <source>
        <dbReference type="EMBL" id="KIK45554.1"/>
    </source>
</evidence>
<keyword evidence="3" id="KW-1185">Reference proteome</keyword>
<dbReference type="InParanoid" id="A0A0D0B6Y7"/>
<organism evidence="2 3">
    <name type="scientific">Suillus luteus UH-Slu-Lm8-n1</name>
    <dbReference type="NCBI Taxonomy" id="930992"/>
    <lineage>
        <taxon>Eukaryota</taxon>
        <taxon>Fungi</taxon>
        <taxon>Dikarya</taxon>
        <taxon>Basidiomycota</taxon>
        <taxon>Agaricomycotina</taxon>
        <taxon>Agaricomycetes</taxon>
        <taxon>Agaricomycetidae</taxon>
        <taxon>Boletales</taxon>
        <taxon>Suillineae</taxon>
        <taxon>Suillaceae</taxon>
        <taxon>Suillus</taxon>
    </lineage>
</organism>
<keyword evidence="1" id="KW-1133">Transmembrane helix</keyword>
<keyword evidence="1" id="KW-0472">Membrane</keyword>
<gene>
    <name evidence="2" type="ORF">CY34DRAFT_523891</name>
</gene>
<accession>A0A0D0B6Y7</accession>
<protein>
    <submittedName>
        <fullName evidence="2">Uncharacterized protein</fullName>
    </submittedName>
</protein>
<evidence type="ECO:0000256" key="1">
    <source>
        <dbReference type="SAM" id="Phobius"/>
    </source>
</evidence>
<keyword evidence="1" id="KW-0812">Transmembrane</keyword>
<feature type="transmembrane region" description="Helical" evidence="1">
    <location>
        <begin position="20"/>
        <end position="39"/>
    </location>
</feature>
<reference evidence="3" key="2">
    <citation type="submission" date="2015-01" db="EMBL/GenBank/DDBJ databases">
        <title>Evolutionary Origins and Diversification of the Mycorrhizal Mutualists.</title>
        <authorList>
            <consortium name="DOE Joint Genome Institute"/>
            <consortium name="Mycorrhizal Genomics Consortium"/>
            <person name="Kohler A."/>
            <person name="Kuo A."/>
            <person name="Nagy L.G."/>
            <person name="Floudas D."/>
            <person name="Copeland A."/>
            <person name="Barry K.W."/>
            <person name="Cichocki N."/>
            <person name="Veneault-Fourrey C."/>
            <person name="LaButti K."/>
            <person name="Lindquist E.A."/>
            <person name="Lipzen A."/>
            <person name="Lundell T."/>
            <person name="Morin E."/>
            <person name="Murat C."/>
            <person name="Riley R."/>
            <person name="Ohm R."/>
            <person name="Sun H."/>
            <person name="Tunlid A."/>
            <person name="Henrissat B."/>
            <person name="Grigoriev I.V."/>
            <person name="Hibbett D.S."/>
            <person name="Martin F."/>
        </authorList>
    </citation>
    <scope>NUCLEOTIDE SEQUENCE [LARGE SCALE GENOMIC DNA]</scope>
    <source>
        <strain evidence="3">UH-Slu-Lm8-n1</strain>
    </source>
</reference>
<sequence length="98" mass="11555">MPGYLAARSPFYLSELLHDGTYYSYFFFSYWPPSYIYYLRSGPLPFLRILVHAWRLARLVYSDGYWTVERARDGTGCLTELAITQLWSMKTLSDSMSR</sequence>
<name>A0A0D0B6Y7_9AGAM</name>